<dbReference type="InterPro" id="IPR002869">
    <property type="entry name" value="Pyrv_flavodox_OxRed_cen"/>
</dbReference>
<proteinExistence type="predicted"/>
<evidence type="ECO:0000256" key="1">
    <source>
        <dbReference type="ARBA" id="ARBA00023002"/>
    </source>
</evidence>
<evidence type="ECO:0000313" key="3">
    <source>
        <dbReference type="EMBL" id="EMS77845.1"/>
    </source>
</evidence>
<dbReference type="EMBL" id="APJX01000012">
    <property type="protein sequence ID" value="EMS77845.1"/>
    <property type="molecule type" value="Genomic_DNA"/>
</dbReference>
<evidence type="ECO:0000313" key="4">
    <source>
        <dbReference type="Proteomes" id="UP000014216"/>
    </source>
</evidence>
<feature type="domain" description="Pyruvate/ketoisovalerate oxidoreductase catalytic" evidence="2">
    <location>
        <begin position="11"/>
        <end position="173"/>
    </location>
</feature>
<gene>
    <name evidence="3" type="primary">vorC</name>
    <name evidence="3" type="ORF">Dpo_12c01230</name>
</gene>
<dbReference type="PATRIC" id="fig|1286635.3.peg.4307"/>
<dbReference type="Gene3D" id="3.40.920.10">
    <property type="entry name" value="Pyruvate-ferredoxin oxidoreductase, PFOR, domain III"/>
    <property type="match status" value="1"/>
</dbReference>
<dbReference type="GO" id="GO:0043807">
    <property type="term" value="F:3-methyl-2-oxobutanoate dehydrogenase (ferredoxin) activity"/>
    <property type="evidence" value="ECO:0007669"/>
    <property type="project" value="UniProtKB-EC"/>
</dbReference>
<dbReference type="PANTHER" id="PTHR42730">
    <property type="entry name" value="2-OXOGLUTARATE SYNTHASE SUBUNIT KORC"/>
    <property type="match status" value="1"/>
</dbReference>
<dbReference type="Pfam" id="PF01558">
    <property type="entry name" value="POR"/>
    <property type="match status" value="1"/>
</dbReference>
<dbReference type="SUPFAM" id="SSF53323">
    <property type="entry name" value="Pyruvate-ferredoxin oxidoreductase, PFOR, domain III"/>
    <property type="match status" value="1"/>
</dbReference>
<dbReference type="Proteomes" id="UP000014216">
    <property type="component" value="Unassembled WGS sequence"/>
</dbReference>
<keyword evidence="1 3" id="KW-0560">Oxidoreductase</keyword>
<organism evidence="3 4">
    <name type="scientific">Desulfotignum phosphitoxidans DSM 13687</name>
    <dbReference type="NCBI Taxonomy" id="1286635"/>
    <lineage>
        <taxon>Bacteria</taxon>
        <taxon>Pseudomonadati</taxon>
        <taxon>Thermodesulfobacteriota</taxon>
        <taxon>Desulfobacteria</taxon>
        <taxon>Desulfobacterales</taxon>
        <taxon>Desulfobacteraceae</taxon>
        <taxon>Desulfotignum</taxon>
    </lineage>
</organism>
<dbReference type="AlphaFoldDB" id="S0FT24"/>
<dbReference type="EC" id="1.2.7.7" evidence="3"/>
<name>S0FT24_9BACT</name>
<keyword evidence="4" id="KW-1185">Reference proteome</keyword>
<protein>
    <submittedName>
        <fullName evidence="3">2-oxoisovalerate ferredoxin oxidoreductase, subunit gamma VorC</fullName>
        <ecNumber evidence="3">1.2.7.7</ecNumber>
    </submittedName>
</protein>
<dbReference type="InterPro" id="IPR019752">
    <property type="entry name" value="Pyrv/ketoisovalerate_OxRed_cat"/>
</dbReference>
<sequence length="179" mass="19135">MQTEIKFAGFGGQGILLSAKLLAYAAMKQGSFVAWIPSYGPEMRGGTAYCTVVISDRLIGSPIIKNPTHLVAMNRPSLEKFENDVKPGGIIFINSSLIPVTSQRTDVTQLVVPVNDIAIKAGSVRAANIVALSAFAAKSNLVDLELLKECVKNEFAAKPKIIPLNMEAFDLGVKSAQTD</sequence>
<dbReference type="InterPro" id="IPR052554">
    <property type="entry name" value="2-oxoglutarate_synth_KorC"/>
</dbReference>
<dbReference type="NCBIfam" id="TIGR02175">
    <property type="entry name" value="PorC_KorC"/>
    <property type="match status" value="1"/>
</dbReference>
<dbReference type="InterPro" id="IPR011894">
    <property type="entry name" value="PorC_KorC"/>
</dbReference>
<dbReference type="RefSeq" id="WP_006968283.1">
    <property type="nucleotide sequence ID" value="NZ_APJX01000012.1"/>
</dbReference>
<accession>S0FT24</accession>
<comment type="caution">
    <text evidence="3">The sequence shown here is derived from an EMBL/GenBank/DDBJ whole genome shotgun (WGS) entry which is preliminary data.</text>
</comment>
<dbReference type="OrthoDB" id="9789125at2"/>
<dbReference type="PANTHER" id="PTHR42730:SF1">
    <property type="entry name" value="2-OXOGLUTARATE SYNTHASE SUBUNIT KORC"/>
    <property type="match status" value="1"/>
</dbReference>
<reference evidence="3 4" key="1">
    <citation type="journal article" date="2013" name="Genome Announc.">
        <title>Draft Genome Sequence of Desulfotignum phosphitoxidans DSM 13687 Strain FiPS-3.</title>
        <authorList>
            <person name="Poehlein A."/>
            <person name="Daniel R."/>
            <person name="Simeonova D.D."/>
        </authorList>
    </citation>
    <scope>NUCLEOTIDE SEQUENCE [LARGE SCALE GENOMIC DNA]</scope>
    <source>
        <strain evidence="3 4">DSM 13687</strain>
    </source>
</reference>
<evidence type="ECO:0000259" key="2">
    <source>
        <dbReference type="Pfam" id="PF01558"/>
    </source>
</evidence>